<protein>
    <submittedName>
        <fullName evidence="7">Translation initiation factor 3</fullName>
    </submittedName>
</protein>
<evidence type="ECO:0000256" key="2">
    <source>
        <dbReference type="ARBA" id="ARBA00022540"/>
    </source>
</evidence>
<dbReference type="InterPro" id="IPR036788">
    <property type="entry name" value="T_IF-3_C_sf"/>
</dbReference>
<keyword evidence="2 7" id="KW-0396">Initiation factor</keyword>
<gene>
    <name evidence="7" type="ORF">MNBD_ACTINO02-2957</name>
</gene>
<reference evidence="7" key="1">
    <citation type="submission" date="2018-06" db="EMBL/GenBank/DDBJ databases">
        <authorList>
            <person name="Zhirakovskaya E."/>
        </authorList>
    </citation>
    <scope>NUCLEOTIDE SEQUENCE</scope>
</reference>
<dbReference type="AlphaFoldDB" id="A0A3B0S8J3"/>
<comment type="similarity">
    <text evidence="1">Belongs to the IF-3 family.</text>
</comment>
<organism evidence="7">
    <name type="scientific">hydrothermal vent metagenome</name>
    <dbReference type="NCBI Taxonomy" id="652676"/>
    <lineage>
        <taxon>unclassified sequences</taxon>
        <taxon>metagenomes</taxon>
        <taxon>ecological metagenomes</taxon>
    </lineage>
</organism>
<dbReference type="PANTHER" id="PTHR10938">
    <property type="entry name" value="TRANSLATION INITIATION FACTOR IF-3"/>
    <property type="match status" value="1"/>
</dbReference>
<dbReference type="GO" id="GO:0016020">
    <property type="term" value="C:membrane"/>
    <property type="evidence" value="ECO:0007669"/>
    <property type="project" value="TreeGrafter"/>
</dbReference>
<evidence type="ECO:0000256" key="4">
    <source>
        <dbReference type="SAM" id="MobiDB-lite"/>
    </source>
</evidence>
<evidence type="ECO:0000256" key="3">
    <source>
        <dbReference type="ARBA" id="ARBA00022917"/>
    </source>
</evidence>
<dbReference type="GO" id="GO:0032790">
    <property type="term" value="P:ribosome disassembly"/>
    <property type="evidence" value="ECO:0007669"/>
    <property type="project" value="TreeGrafter"/>
</dbReference>
<proteinExistence type="inferred from homology"/>
<dbReference type="PANTHER" id="PTHR10938:SF0">
    <property type="entry name" value="TRANSLATION INITIATION FACTOR IF-3, MITOCHONDRIAL"/>
    <property type="match status" value="1"/>
</dbReference>
<sequence>MVLPFSMDQRESARSKEFVISKEPRVNERIRVREVRLVDPDGGQVGIKSIEEARWLADQLGLDLVEVAPDARPPVVRLMDYGKFKYEASVKAREARKRQTRTVIKEVQFRPKIASSDFEVKRKRVERFLSDGDKVKVTMRFRGREVTHPELGRNILVRLAEAVEEVGTVETMPRLEGRQMTMVLAGIRQQKPARKPDKEESAATVAGDTDVEETSSPTGDEAASEQPGTDSVIDVEETKNETGDEAASEQPATEQENDSAEAEDA</sequence>
<evidence type="ECO:0000313" key="7">
    <source>
        <dbReference type="EMBL" id="VAW02491.1"/>
    </source>
</evidence>
<dbReference type="FunFam" id="3.30.110.10:FF:000001">
    <property type="entry name" value="Translation initiation factor IF-3"/>
    <property type="match status" value="1"/>
</dbReference>
<dbReference type="FunFam" id="3.10.20.80:FF:000001">
    <property type="entry name" value="Translation initiation factor IF-3"/>
    <property type="match status" value="1"/>
</dbReference>
<dbReference type="InterPro" id="IPR036787">
    <property type="entry name" value="T_IF-3_N_sf"/>
</dbReference>
<feature type="domain" description="Translation initiation factor 3 N-terminal" evidence="6">
    <location>
        <begin position="26"/>
        <end position="95"/>
    </location>
</feature>
<dbReference type="NCBIfam" id="TIGR00168">
    <property type="entry name" value="infC"/>
    <property type="match status" value="1"/>
</dbReference>
<name>A0A3B0S8J3_9ZZZZ</name>
<dbReference type="SUPFAM" id="SSF54364">
    <property type="entry name" value="Translation initiation factor IF3, N-terminal domain"/>
    <property type="match status" value="1"/>
</dbReference>
<dbReference type="GO" id="GO:0005829">
    <property type="term" value="C:cytosol"/>
    <property type="evidence" value="ECO:0007669"/>
    <property type="project" value="TreeGrafter"/>
</dbReference>
<dbReference type="SUPFAM" id="SSF55200">
    <property type="entry name" value="Translation initiation factor IF3, C-terminal domain"/>
    <property type="match status" value="1"/>
</dbReference>
<feature type="compositionally biased region" description="Acidic residues" evidence="4">
    <location>
        <begin position="255"/>
        <end position="265"/>
    </location>
</feature>
<dbReference type="Gene3D" id="3.10.20.80">
    <property type="entry name" value="Translation initiation factor 3 (IF-3), N-terminal domain"/>
    <property type="match status" value="1"/>
</dbReference>
<evidence type="ECO:0000256" key="1">
    <source>
        <dbReference type="ARBA" id="ARBA00005439"/>
    </source>
</evidence>
<keyword evidence="3" id="KW-0648">Protein biosynthesis</keyword>
<evidence type="ECO:0000259" key="6">
    <source>
        <dbReference type="Pfam" id="PF05198"/>
    </source>
</evidence>
<dbReference type="GO" id="GO:0003743">
    <property type="term" value="F:translation initiation factor activity"/>
    <property type="evidence" value="ECO:0007669"/>
    <property type="project" value="UniProtKB-KW"/>
</dbReference>
<dbReference type="Pfam" id="PF00707">
    <property type="entry name" value="IF3_C"/>
    <property type="match status" value="1"/>
</dbReference>
<accession>A0A3B0S8J3</accession>
<dbReference type="HAMAP" id="MF_00080">
    <property type="entry name" value="IF_3"/>
    <property type="match status" value="1"/>
</dbReference>
<dbReference type="InterPro" id="IPR019814">
    <property type="entry name" value="Translation_initiation_fac_3_N"/>
</dbReference>
<dbReference type="EMBL" id="UOEK01000234">
    <property type="protein sequence ID" value="VAW02491.1"/>
    <property type="molecule type" value="Genomic_DNA"/>
</dbReference>
<dbReference type="Gene3D" id="3.30.110.10">
    <property type="entry name" value="Translation initiation factor 3 (IF-3), C-terminal domain"/>
    <property type="match status" value="1"/>
</dbReference>
<dbReference type="InterPro" id="IPR019815">
    <property type="entry name" value="Translation_initiation_fac_3_C"/>
</dbReference>
<evidence type="ECO:0000259" key="5">
    <source>
        <dbReference type="Pfam" id="PF00707"/>
    </source>
</evidence>
<dbReference type="Pfam" id="PF05198">
    <property type="entry name" value="IF3_N"/>
    <property type="match status" value="1"/>
</dbReference>
<dbReference type="GO" id="GO:0043022">
    <property type="term" value="F:ribosome binding"/>
    <property type="evidence" value="ECO:0007669"/>
    <property type="project" value="TreeGrafter"/>
</dbReference>
<feature type="region of interest" description="Disordered" evidence="4">
    <location>
        <begin position="188"/>
        <end position="265"/>
    </location>
</feature>
<feature type="domain" description="Translation initiation factor 3 C-terminal" evidence="5">
    <location>
        <begin position="103"/>
        <end position="185"/>
    </location>
</feature>
<dbReference type="InterPro" id="IPR001288">
    <property type="entry name" value="Translation_initiation_fac_3"/>
</dbReference>